<reference evidence="2 3" key="1">
    <citation type="submission" date="2024-06" db="EMBL/GenBank/DDBJ databases">
        <title>Genomic Encyclopedia of Type Strains, Phase IV (KMG-IV): sequencing the most valuable type-strain genomes for metagenomic binning, comparative biology and taxonomic classification.</title>
        <authorList>
            <person name="Goeker M."/>
        </authorList>
    </citation>
    <scope>NUCLEOTIDE SEQUENCE [LARGE SCALE GENOMIC DNA]</scope>
    <source>
        <strain evidence="2 3">DSM 23520</strain>
    </source>
</reference>
<evidence type="ECO:0008006" key="4">
    <source>
        <dbReference type="Google" id="ProtNLM"/>
    </source>
</evidence>
<dbReference type="EMBL" id="JBEPMX010000006">
    <property type="protein sequence ID" value="MET3683414.1"/>
    <property type="molecule type" value="Genomic_DNA"/>
</dbReference>
<proteinExistence type="predicted"/>
<sequence>MKPLKMISILLLCMFFLSACNQNEEHLYSESIEGIDEFPYEFKLPTHMPYEVERVKVVHYDQRTEELPETISELEPMDFNLEISLRGTSEEIILTRIEPESGSKTGSNEQQLELSNGKEAKYFYNGSSQVVTWNDSGLSYDIIVHLPKQNNELYSIEELIEIADSFAPFYKPD</sequence>
<feature type="chain" id="PRO_5047379320" description="DUF4367 domain-containing protein" evidence="1">
    <location>
        <begin position="22"/>
        <end position="173"/>
    </location>
</feature>
<evidence type="ECO:0000313" key="3">
    <source>
        <dbReference type="Proteomes" id="UP001549167"/>
    </source>
</evidence>
<evidence type="ECO:0000313" key="2">
    <source>
        <dbReference type="EMBL" id="MET3683414.1"/>
    </source>
</evidence>
<accession>A0ABV2KV06</accession>
<feature type="signal peptide" evidence="1">
    <location>
        <begin position="1"/>
        <end position="21"/>
    </location>
</feature>
<evidence type="ECO:0000256" key="1">
    <source>
        <dbReference type="SAM" id="SignalP"/>
    </source>
</evidence>
<protein>
    <recommendedName>
        <fullName evidence="4">DUF4367 domain-containing protein</fullName>
    </recommendedName>
</protein>
<keyword evidence="3" id="KW-1185">Reference proteome</keyword>
<dbReference type="RefSeq" id="WP_354219992.1">
    <property type="nucleotide sequence ID" value="NZ_JBEPMX010000006.1"/>
</dbReference>
<name>A0ABV2KV06_9BACI</name>
<organism evidence="2 3">
    <name type="scientific">Alkalibacillus flavidus</name>
    <dbReference type="NCBI Taxonomy" id="546021"/>
    <lineage>
        <taxon>Bacteria</taxon>
        <taxon>Bacillati</taxon>
        <taxon>Bacillota</taxon>
        <taxon>Bacilli</taxon>
        <taxon>Bacillales</taxon>
        <taxon>Bacillaceae</taxon>
        <taxon>Alkalibacillus</taxon>
    </lineage>
</organism>
<dbReference type="Proteomes" id="UP001549167">
    <property type="component" value="Unassembled WGS sequence"/>
</dbReference>
<comment type="caution">
    <text evidence="2">The sequence shown here is derived from an EMBL/GenBank/DDBJ whole genome shotgun (WGS) entry which is preliminary data.</text>
</comment>
<gene>
    <name evidence="2" type="ORF">ABID56_001509</name>
</gene>
<keyword evidence="1" id="KW-0732">Signal</keyword>
<dbReference type="PROSITE" id="PS51257">
    <property type="entry name" value="PROKAR_LIPOPROTEIN"/>
    <property type="match status" value="1"/>
</dbReference>